<reference evidence="2 3" key="1">
    <citation type="journal article" date="2019" name="Sci. Rep.">
        <title>Orb-weaving spider Araneus ventricosus genome elucidates the spidroin gene catalogue.</title>
        <authorList>
            <person name="Kono N."/>
            <person name="Nakamura H."/>
            <person name="Ohtoshi R."/>
            <person name="Moran D.A.P."/>
            <person name="Shinohara A."/>
            <person name="Yoshida Y."/>
            <person name="Fujiwara M."/>
            <person name="Mori M."/>
            <person name="Tomita M."/>
            <person name="Arakawa K."/>
        </authorList>
    </citation>
    <scope>NUCLEOTIDE SEQUENCE [LARGE SCALE GENOMIC DNA]</scope>
</reference>
<keyword evidence="3" id="KW-1185">Reference proteome</keyword>
<comment type="caution">
    <text evidence="2">The sequence shown here is derived from an EMBL/GenBank/DDBJ whole genome shotgun (WGS) entry which is preliminary data.</text>
</comment>
<gene>
    <name evidence="2" type="ORF">AVEN_143970_1</name>
</gene>
<evidence type="ECO:0000313" key="2">
    <source>
        <dbReference type="EMBL" id="GBM65745.1"/>
    </source>
</evidence>
<dbReference type="EMBL" id="BGPR01103251">
    <property type="protein sequence ID" value="GBM65745.1"/>
    <property type="molecule type" value="Genomic_DNA"/>
</dbReference>
<proteinExistence type="predicted"/>
<accession>A0A4Y2HK71</accession>
<protein>
    <submittedName>
        <fullName evidence="2">Uncharacterized protein</fullName>
    </submittedName>
</protein>
<evidence type="ECO:0000256" key="1">
    <source>
        <dbReference type="SAM" id="MobiDB-lite"/>
    </source>
</evidence>
<feature type="non-terminal residue" evidence="2">
    <location>
        <position position="1"/>
    </location>
</feature>
<dbReference type="Proteomes" id="UP000499080">
    <property type="component" value="Unassembled WGS sequence"/>
</dbReference>
<evidence type="ECO:0000313" key="3">
    <source>
        <dbReference type="Proteomes" id="UP000499080"/>
    </source>
</evidence>
<feature type="region of interest" description="Disordered" evidence="1">
    <location>
        <begin position="1"/>
        <end position="56"/>
    </location>
</feature>
<organism evidence="2 3">
    <name type="scientific">Araneus ventricosus</name>
    <name type="common">Orbweaver spider</name>
    <name type="synonym">Epeira ventricosa</name>
    <dbReference type="NCBI Taxonomy" id="182803"/>
    <lineage>
        <taxon>Eukaryota</taxon>
        <taxon>Metazoa</taxon>
        <taxon>Ecdysozoa</taxon>
        <taxon>Arthropoda</taxon>
        <taxon>Chelicerata</taxon>
        <taxon>Arachnida</taxon>
        <taxon>Araneae</taxon>
        <taxon>Araneomorphae</taxon>
        <taxon>Entelegynae</taxon>
        <taxon>Araneoidea</taxon>
        <taxon>Araneidae</taxon>
        <taxon>Araneus</taxon>
    </lineage>
</organism>
<name>A0A4Y2HK71_ARAVE</name>
<sequence>PESQPVKPLYGTGSPSKYQVPSKPLKLLRTQGRGKKKHFQQAPPQSSVNKDTRGAI</sequence>
<dbReference type="AlphaFoldDB" id="A0A4Y2HK71"/>